<comment type="cofactor">
    <cofactor evidence="1">
        <name>L-ascorbate</name>
        <dbReference type="ChEBI" id="CHEBI:38290"/>
    </cofactor>
</comment>
<dbReference type="PANTHER" id="PTHR10869">
    <property type="entry name" value="PROLYL 4-HYDROXYLASE ALPHA SUBUNIT"/>
    <property type="match status" value="1"/>
</dbReference>
<organism evidence="8 9">
    <name type="scientific">Cristinia sonorae</name>
    <dbReference type="NCBI Taxonomy" id="1940300"/>
    <lineage>
        <taxon>Eukaryota</taxon>
        <taxon>Fungi</taxon>
        <taxon>Dikarya</taxon>
        <taxon>Basidiomycota</taxon>
        <taxon>Agaricomycotina</taxon>
        <taxon>Agaricomycetes</taxon>
        <taxon>Agaricomycetidae</taxon>
        <taxon>Agaricales</taxon>
        <taxon>Pleurotineae</taxon>
        <taxon>Stephanosporaceae</taxon>
        <taxon>Cristinia</taxon>
    </lineage>
</organism>
<dbReference type="Proteomes" id="UP000813824">
    <property type="component" value="Unassembled WGS sequence"/>
</dbReference>
<dbReference type="InterPro" id="IPR005123">
    <property type="entry name" value="Oxoglu/Fe-dep_dioxygenase_dom"/>
</dbReference>
<dbReference type="InterPro" id="IPR006620">
    <property type="entry name" value="Pro_4_hyd_alph"/>
</dbReference>
<evidence type="ECO:0000313" key="9">
    <source>
        <dbReference type="Proteomes" id="UP000813824"/>
    </source>
</evidence>
<gene>
    <name evidence="8" type="ORF">BXZ70DRAFT_946930</name>
</gene>
<dbReference type="FunFam" id="2.60.120.620:FF:000020">
    <property type="entry name" value="Unplaced genomic scaffold supercont2.4, whole genome shotgun sequence"/>
    <property type="match status" value="1"/>
</dbReference>
<feature type="compositionally biased region" description="Basic and acidic residues" evidence="6">
    <location>
        <begin position="10"/>
        <end position="29"/>
    </location>
</feature>
<dbReference type="Gene3D" id="2.60.120.620">
    <property type="entry name" value="q2cbj1_9rhob like domain"/>
    <property type="match status" value="1"/>
</dbReference>
<dbReference type="PROSITE" id="PS51471">
    <property type="entry name" value="FE2OG_OXY"/>
    <property type="match status" value="1"/>
</dbReference>
<dbReference type="AlphaFoldDB" id="A0A8K0ULQ4"/>
<evidence type="ECO:0000256" key="5">
    <source>
        <dbReference type="ARBA" id="ARBA00023004"/>
    </source>
</evidence>
<keyword evidence="4" id="KW-0560">Oxidoreductase</keyword>
<sequence>MAKNSKKRKAAPEKHTVSKKLKQDDHELPNKTTTIPDVVVQTDMIGGLIYEDELDITTETLLTLAQNPSLIGLKALKPFKTAIHDYWRVAHESTGTGSSLTSRISAALVDQRHVDALVLLSEMIIREQVPKLGALQRWVRECDAVLTPTMSQADENRVWQVLDGILRTTQPEMISQASRQDAGSILKEGSRLRWYEPFTRDPGAPTRVQNGSQLDSNVISAAAAKVLKPLQTTPGPERRPPNEHPAVIWYSPPGTFPLLSSSQRARQPSRHEVSGVPGAFIINDALEVPECESLVKAAEAVGLIPDEPIAGSATQLSSVLAHNLIWLADTEFITTLYQRIVHLLPQTVHGGAVKGINSRFRLYRYRPGALYRPHIDGAWPSSALNSTTSPPSYVYDSDAAVYSRLTFLIYLNDDFEGGCTTFFLPSATQGILEARPVKPRTGTVCVFPHGAAKGSLLHEGSGVTSGAKYIIRTEVLYEVDKSERIDAS</sequence>
<accession>A0A8K0ULQ4</accession>
<dbReference type="PANTHER" id="PTHR10869:SF247">
    <property type="entry name" value="FE2OG DIOXYGENASE DOMAIN-CONTAINING PROTEIN"/>
    <property type="match status" value="1"/>
</dbReference>
<proteinExistence type="predicted"/>
<protein>
    <recommendedName>
        <fullName evidence="7">Fe2OG dioxygenase domain-containing protein</fullName>
    </recommendedName>
</protein>
<dbReference type="InterPro" id="IPR045054">
    <property type="entry name" value="P4HA-like"/>
</dbReference>
<dbReference type="Pfam" id="PF13640">
    <property type="entry name" value="2OG-FeII_Oxy_3"/>
    <property type="match status" value="1"/>
</dbReference>
<keyword evidence="9" id="KW-1185">Reference proteome</keyword>
<feature type="region of interest" description="Disordered" evidence="6">
    <location>
        <begin position="1"/>
        <end position="32"/>
    </location>
</feature>
<dbReference type="GO" id="GO:0004656">
    <property type="term" value="F:procollagen-proline 4-dioxygenase activity"/>
    <property type="evidence" value="ECO:0007669"/>
    <property type="project" value="TreeGrafter"/>
</dbReference>
<evidence type="ECO:0000313" key="8">
    <source>
        <dbReference type="EMBL" id="KAH8094633.1"/>
    </source>
</evidence>
<evidence type="ECO:0000256" key="4">
    <source>
        <dbReference type="ARBA" id="ARBA00023002"/>
    </source>
</evidence>
<evidence type="ECO:0000259" key="7">
    <source>
        <dbReference type="PROSITE" id="PS51471"/>
    </source>
</evidence>
<evidence type="ECO:0000256" key="3">
    <source>
        <dbReference type="ARBA" id="ARBA00022964"/>
    </source>
</evidence>
<keyword evidence="2" id="KW-0479">Metal-binding</keyword>
<keyword evidence="3" id="KW-0223">Dioxygenase</keyword>
<feature type="domain" description="Fe2OG dioxygenase" evidence="7">
    <location>
        <begin position="355"/>
        <end position="488"/>
    </location>
</feature>
<evidence type="ECO:0000256" key="2">
    <source>
        <dbReference type="ARBA" id="ARBA00022723"/>
    </source>
</evidence>
<name>A0A8K0ULQ4_9AGAR</name>
<dbReference type="OrthoDB" id="69177at2759"/>
<dbReference type="SMART" id="SM00702">
    <property type="entry name" value="P4Hc"/>
    <property type="match status" value="1"/>
</dbReference>
<dbReference type="GO" id="GO:0031418">
    <property type="term" value="F:L-ascorbic acid binding"/>
    <property type="evidence" value="ECO:0007669"/>
    <property type="project" value="InterPro"/>
</dbReference>
<dbReference type="InterPro" id="IPR044862">
    <property type="entry name" value="Pro_4_hyd_alph_FE2OG_OXY"/>
</dbReference>
<dbReference type="EMBL" id="JAEVFJ010000025">
    <property type="protein sequence ID" value="KAH8094633.1"/>
    <property type="molecule type" value="Genomic_DNA"/>
</dbReference>
<keyword evidence="5" id="KW-0408">Iron</keyword>
<comment type="caution">
    <text evidence="8">The sequence shown here is derived from an EMBL/GenBank/DDBJ whole genome shotgun (WGS) entry which is preliminary data.</text>
</comment>
<reference evidence="8" key="1">
    <citation type="journal article" date="2021" name="New Phytol.">
        <title>Evolutionary innovations through gain and loss of genes in the ectomycorrhizal Boletales.</title>
        <authorList>
            <person name="Wu G."/>
            <person name="Miyauchi S."/>
            <person name="Morin E."/>
            <person name="Kuo A."/>
            <person name="Drula E."/>
            <person name="Varga T."/>
            <person name="Kohler A."/>
            <person name="Feng B."/>
            <person name="Cao Y."/>
            <person name="Lipzen A."/>
            <person name="Daum C."/>
            <person name="Hundley H."/>
            <person name="Pangilinan J."/>
            <person name="Johnson J."/>
            <person name="Barry K."/>
            <person name="LaButti K."/>
            <person name="Ng V."/>
            <person name="Ahrendt S."/>
            <person name="Min B."/>
            <person name="Choi I.G."/>
            <person name="Park H."/>
            <person name="Plett J.M."/>
            <person name="Magnuson J."/>
            <person name="Spatafora J.W."/>
            <person name="Nagy L.G."/>
            <person name="Henrissat B."/>
            <person name="Grigoriev I.V."/>
            <person name="Yang Z.L."/>
            <person name="Xu J."/>
            <person name="Martin F.M."/>
        </authorList>
    </citation>
    <scope>NUCLEOTIDE SEQUENCE</scope>
    <source>
        <strain evidence="8">KKN 215</strain>
    </source>
</reference>
<evidence type="ECO:0000256" key="6">
    <source>
        <dbReference type="SAM" id="MobiDB-lite"/>
    </source>
</evidence>
<evidence type="ECO:0000256" key="1">
    <source>
        <dbReference type="ARBA" id="ARBA00001961"/>
    </source>
</evidence>
<dbReference type="GO" id="GO:0005783">
    <property type="term" value="C:endoplasmic reticulum"/>
    <property type="evidence" value="ECO:0007669"/>
    <property type="project" value="TreeGrafter"/>
</dbReference>
<dbReference type="GO" id="GO:0005506">
    <property type="term" value="F:iron ion binding"/>
    <property type="evidence" value="ECO:0007669"/>
    <property type="project" value="InterPro"/>
</dbReference>